<feature type="domain" description="FAD/NAD(P)-binding" evidence="6">
    <location>
        <begin position="3"/>
        <end position="303"/>
    </location>
</feature>
<comment type="cofactor">
    <cofactor evidence="1">
        <name>FAD</name>
        <dbReference type="ChEBI" id="CHEBI:57692"/>
    </cofactor>
</comment>
<feature type="domain" description="Pyridine nucleotide-disulphide oxidoreductase dimerisation" evidence="5">
    <location>
        <begin position="330"/>
        <end position="429"/>
    </location>
</feature>
<dbReference type="EMBL" id="FZMP01000232">
    <property type="protein sequence ID" value="SNQ62698.1"/>
    <property type="molecule type" value="Genomic_DNA"/>
</dbReference>
<dbReference type="Pfam" id="PF07992">
    <property type="entry name" value="Pyr_redox_2"/>
    <property type="match status" value="1"/>
</dbReference>
<dbReference type="InterPro" id="IPR036188">
    <property type="entry name" value="FAD/NAD-bd_sf"/>
</dbReference>
<sequence>MAKIVIIGLGSGGFPSSLAIRRTDPEASITIIEKRSYDMFSPCGMPFAIEGIIRLDDLRFSLPDDKQTTKLLSHEAQAINPAGKNVLVKNLKTGETATIPYDSLIIAAGARPFIPPVKGAKENLDKGVFVLHDLESAQRIIEYAGQAKKAVVVGAGPIGLEIAVALKEKGLDVAVVEMLSYALPRALDKDMAKIVEQSLEGRNIKLLFNKTVNSINGLPVESVTVGEEVIETDMAVLASGVRANIDLAKNAGVEVGKWGIKTNSKMETSIKGIYAVGDCIETVSLINHRPTVMQLSSAAYRQGIVAGTNAAGGYDTYEGALGTFVSLIGSLEVGATGFNEFFAESAGYEIISGKARGKNKPVYYPGSRDITVKIIADAKTGRVLGGQVVGEEGAGSRINVLSLAIKSGMDVYSLGQTEMAYCPMLAESYDVLNKAADFAVRKLEKGR</sequence>
<dbReference type="SUPFAM" id="SSF51905">
    <property type="entry name" value="FAD/NAD(P)-binding domain"/>
    <property type="match status" value="2"/>
</dbReference>
<evidence type="ECO:0000256" key="2">
    <source>
        <dbReference type="ARBA" id="ARBA00009130"/>
    </source>
</evidence>
<dbReference type="InterPro" id="IPR023753">
    <property type="entry name" value="FAD/NAD-binding_dom"/>
</dbReference>
<dbReference type="PRINTS" id="PR00368">
    <property type="entry name" value="FADPNR"/>
</dbReference>
<evidence type="ECO:0000256" key="1">
    <source>
        <dbReference type="ARBA" id="ARBA00001974"/>
    </source>
</evidence>
<accession>A0A284VU34</accession>
<dbReference type="Proteomes" id="UP000218615">
    <property type="component" value="Unassembled WGS sequence"/>
</dbReference>
<dbReference type="SUPFAM" id="SSF55424">
    <property type="entry name" value="FAD/NAD-linked reductases, dimerisation (C-terminal) domain"/>
    <property type="match status" value="1"/>
</dbReference>
<dbReference type="InterPro" id="IPR016156">
    <property type="entry name" value="FAD/NAD-linked_Rdtase_dimer_sf"/>
</dbReference>
<keyword evidence="3" id="KW-0285">Flavoprotein</keyword>
<organism evidence="7 8">
    <name type="scientific">Candidatus Methanoperedens nitratireducens</name>
    <dbReference type="NCBI Taxonomy" id="1392998"/>
    <lineage>
        <taxon>Archaea</taxon>
        <taxon>Methanobacteriati</taxon>
        <taxon>Methanobacteriota</taxon>
        <taxon>Stenosarchaea group</taxon>
        <taxon>Methanomicrobia</taxon>
        <taxon>Methanosarcinales</taxon>
        <taxon>ANME-2 cluster</taxon>
        <taxon>Candidatus Methanoperedentaceae</taxon>
        <taxon>Candidatus Methanoperedens</taxon>
    </lineage>
</organism>
<evidence type="ECO:0000313" key="7">
    <source>
        <dbReference type="EMBL" id="SNQ62698.1"/>
    </source>
</evidence>
<dbReference type="PANTHER" id="PTHR43429">
    <property type="entry name" value="PYRIDINE NUCLEOTIDE-DISULFIDE OXIDOREDUCTASE DOMAIN-CONTAINING"/>
    <property type="match status" value="1"/>
</dbReference>
<keyword evidence="8" id="KW-1185">Reference proteome</keyword>
<dbReference type="InterPro" id="IPR050260">
    <property type="entry name" value="FAD-bd_OxRdtase"/>
</dbReference>
<evidence type="ECO:0000256" key="4">
    <source>
        <dbReference type="ARBA" id="ARBA00022827"/>
    </source>
</evidence>
<reference evidence="8" key="1">
    <citation type="submission" date="2017-06" db="EMBL/GenBank/DDBJ databases">
        <authorList>
            <person name="Cremers G."/>
        </authorList>
    </citation>
    <scope>NUCLEOTIDE SEQUENCE [LARGE SCALE GENOMIC DNA]</scope>
</reference>
<protein>
    <submittedName>
        <fullName evidence="7">NAD(FAD)-dependent dehydrogenase</fullName>
    </submittedName>
</protein>
<dbReference type="AlphaFoldDB" id="A0A284VU34"/>
<keyword evidence="4" id="KW-0274">FAD</keyword>
<dbReference type="InterPro" id="IPR004099">
    <property type="entry name" value="Pyr_nucl-diS_OxRdtase_dimer"/>
</dbReference>
<dbReference type="Pfam" id="PF02852">
    <property type="entry name" value="Pyr_redox_dim"/>
    <property type="match status" value="1"/>
</dbReference>
<dbReference type="PANTHER" id="PTHR43429:SF3">
    <property type="entry name" value="NITRITE REDUCTASE [NAD(P)H]"/>
    <property type="match status" value="1"/>
</dbReference>
<comment type="similarity">
    <text evidence="2">Belongs to the class-III pyridine nucleotide-disulfide oxidoreductase family.</text>
</comment>
<evidence type="ECO:0000259" key="5">
    <source>
        <dbReference type="Pfam" id="PF02852"/>
    </source>
</evidence>
<proteinExistence type="inferred from homology"/>
<dbReference type="Gene3D" id="3.50.50.60">
    <property type="entry name" value="FAD/NAD(P)-binding domain"/>
    <property type="match status" value="2"/>
</dbReference>
<evidence type="ECO:0000313" key="8">
    <source>
        <dbReference type="Proteomes" id="UP000218615"/>
    </source>
</evidence>
<dbReference type="RefSeq" id="WP_096207228.1">
    <property type="nucleotide sequence ID" value="NZ_FZMP01000232.1"/>
</dbReference>
<dbReference type="GO" id="GO:0016491">
    <property type="term" value="F:oxidoreductase activity"/>
    <property type="evidence" value="ECO:0007669"/>
    <property type="project" value="InterPro"/>
</dbReference>
<evidence type="ECO:0000259" key="6">
    <source>
        <dbReference type="Pfam" id="PF07992"/>
    </source>
</evidence>
<name>A0A284VU34_9EURY</name>
<dbReference type="OrthoDB" id="27922at2157"/>
<gene>
    <name evidence="7" type="ORF">MNV_820003</name>
</gene>
<dbReference type="STRING" id="1392998.ANME2D_01091"/>
<dbReference type="PRINTS" id="PR00411">
    <property type="entry name" value="PNDRDTASEI"/>
</dbReference>
<evidence type="ECO:0000256" key="3">
    <source>
        <dbReference type="ARBA" id="ARBA00022630"/>
    </source>
</evidence>